<keyword evidence="1" id="KW-0812">Transmembrane</keyword>
<keyword evidence="3" id="KW-1185">Reference proteome</keyword>
<dbReference type="RefSeq" id="WP_154545392.1">
    <property type="nucleotide sequence ID" value="NZ_VULO01000009.1"/>
</dbReference>
<evidence type="ECO:0000313" key="3">
    <source>
        <dbReference type="Proteomes" id="UP000470875"/>
    </source>
</evidence>
<keyword evidence="1" id="KW-0472">Membrane</keyword>
<comment type="caution">
    <text evidence="2">The sequence shown here is derived from an EMBL/GenBank/DDBJ whole genome shotgun (WGS) entry which is preliminary data.</text>
</comment>
<protein>
    <submittedName>
        <fullName evidence="2">DUF2550 family protein</fullName>
    </submittedName>
</protein>
<dbReference type="Proteomes" id="UP000470875">
    <property type="component" value="Unassembled WGS sequence"/>
</dbReference>
<dbReference type="InterPro" id="IPR019675">
    <property type="entry name" value="DUF2550"/>
</dbReference>
<evidence type="ECO:0000256" key="1">
    <source>
        <dbReference type="SAM" id="Phobius"/>
    </source>
</evidence>
<dbReference type="EMBL" id="VULO01000009">
    <property type="protein sequence ID" value="MSS84743.1"/>
    <property type="molecule type" value="Genomic_DNA"/>
</dbReference>
<sequence length="130" mass="14599">MTGWALAVLGVLCACGLFIIVRLWRLSTLRYSFRALLRTPGGQWRRGFACYGATNMAWYSLVRFAIAPDLLLPRTTLEVVGKPVQDHSEGTTTLWLQSGDDRWELVVSTGDYTGLLSWIDSNPPSESREF</sequence>
<proteinExistence type="predicted"/>
<dbReference type="Pfam" id="PF10739">
    <property type="entry name" value="DUF2550"/>
    <property type="match status" value="1"/>
</dbReference>
<feature type="transmembrane region" description="Helical" evidence="1">
    <location>
        <begin position="6"/>
        <end position="24"/>
    </location>
</feature>
<name>A0A6N7W8A8_9ACTO</name>
<gene>
    <name evidence="2" type="ORF">FYJ24_08195</name>
</gene>
<organism evidence="2 3">
    <name type="scientific">Scrofimicrobium canadense</name>
    <dbReference type="NCBI Taxonomy" id="2652290"/>
    <lineage>
        <taxon>Bacteria</taxon>
        <taxon>Bacillati</taxon>
        <taxon>Actinomycetota</taxon>
        <taxon>Actinomycetes</taxon>
        <taxon>Actinomycetales</taxon>
        <taxon>Actinomycetaceae</taxon>
        <taxon>Scrofimicrobium</taxon>
    </lineage>
</organism>
<reference evidence="2 3" key="1">
    <citation type="submission" date="2019-08" db="EMBL/GenBank/DDBJ databases">
        <title>In-depth cultivation of the pig gut microbiome towards novel bacterial diversity and tailored functional studies.</title>
        <authorList>
            <person name="Wylensek D."/>
            <person name="Hitch T.C.A."/>
            <person name="Clavel T."/>
        </authorList>
    </citation>
    <scope>NUCLEOTIDE SEQUENCE [LARGE SCALE GENOMIC DNA]</scope>
    <source>
        <strain evidence="2 3">WB03_NA08</strain>
    </source>
</reference>
<keyword evidence="1" id="KW-1133">Transmembrane helix</keyword>
<evidence type="ECO:0000313" key="2">
    <source>
        <dbReference type="EMBL" id="MSS84743.1"/>
    </source>
</evidence>
<accession>A0A6N7W8A8</accession>
<dbReference type="AlphaFoldDB" id="A0A6N7W8A8"/>